<reference evidence="2" key="1">
    <citation type="journal article" date="2019" name="MBio">
        <title>Virus Genomes from Deep Sea Sediments Expand the Ocean Megavirome and Support Independent Origins of Viral Gigantism.</title>
        <authorList>
            <person name="Backstrom D."/>
            <person name="Yutin N."/>
            <person name="Jorgensen S.L."/>
            <person name="Dharamshi J."/>
            <person name="Homa F."/>
            <person name="Zaremba-Niedwiedzka K."/>
            <person name="Spang A."/>
            <person name="Wolf Y.I."/>
            <person name="Koonin E.V."/>
            <person name="Ettema T.J."/>
        </authorList>
    </citation>
    <scope>NUCLEOTIDE SEQUENCE</scope>
</reference>
<organism evidence="2">
    <name type="scientific">Pithovirus LCPAC202</name>
    <dbReference type="NCBI Taxonomy" id="2506592"/>
    <lineage>
        <taxon>Viruses</taxon>
        <taxon>Pithoviruses</taxon>
    </lineage>
</organism>
<accession>A0A481Z6Y5</accession>
<feature type="compositionally biased region" description="Basic residues" evidence="1">
    <location>
        <begin position="204"/>
        <end position="215"/>
    </location>
</feature>
<evidence type="ECO:0000313" key="2">
    <source>
        <dbReference type="EMBL" id="QBK91172.1"/>
    </source>
</evidence>
<evidence type="ECO:0000256" key="1">
    <source>
        <dbReference type="SAM" id="MobiDB-lite"/>
    </source>
</evidence>
<protein>
    <submittedName>
        <fullName evidence="2">Uncharacterized protein</fullName>
    </submittedName>
</protein>
<dbReference type="EMBL" id="MK500513">
    <property type="protein sequence ID" value="QBK91172.1"/>
    <property type="molecule type" value="Genomic_DNA"/>
</dbReference>
<gene>
    <name evidence="2" type="ORF">LCPAC202_01460</name>
</gene>
<name>A0A481Z6Y5_9VIRU</name>
<sequence length="241" mass="28455">MSGIRTGNFFINSKLELRTLQLPSDQYRQMRRKSILLALNWLEENVLNRDDVGHHLREKTRNGVVFDEPMHRYLMNSCLHWIKTVKGGGHQPKIYKNKTRPYSSVHQKTKSPPGIIERPMTCPGREIHYSPIPVNYPKISHHETTYNTINSSKSYTNLRKPETYRARNRYPSDRRRNPSNTRSSGKIKRYESNTPVRENIYRSKTYRSHKSHRPKNKTDFRQSIVPIRPKVVPKTGIYRNS</sequence>
<feature type="compositionally biased region" description="Basic and acidic residues" evidence="1">
    <location>
        <begin position="159"/>
        <end position="176"/>
    </location>
</feature>
<feature type="region of interest" description="Disordered" evidence="1">
    <location>
        <begin position="152"/>
        <end position="219"/>
    </location>
</feature>
<proteinExistence type="predicted"/>
<feature type="region of interest" description="Disordered" evidence="1">
    <location>
        <begin position="100"/>
        <end position="122"/>
    </location>
</feature>